<dbReference type="InterPro" id="IPR011055">
    <property type="entry name" value="Dup_hybrid_motif"/>
</dbReference>
<feature type="domain" description="LysM" evidence="3">
    <location>
        <begin position="83"/>
        <end position="132"/>
    </location>
</feature>
<feature type="compositionally biased region" description="Pro residues" evidence="1">
    <location>
        <begin position="178"/>
        <end position="194"/>
    </location>
</feature>
<dbReference type="PANTHER" id="PTHR21666:SF270">
    <property type="entry name" value="MUREIN HYDROLASE ACTIVATOR ENVC"/>
    <property type="match status" value="1"/>
</dbReference>
<organism evidence="4 5">
    <name type="scientific">Streptomyces aidingensis</name>
    <dbReference type="NCBI Taxonomy" id="910347"/>
    <lineage>
        <taxon>Bacteria</taxon>
        <taxon>Bacillati</taxon>
        <taxon>Actinomycetota</taxon>
        <taxon>Actinomycetes</taxon>
        <taxon>Kitasatosporales</taxon>
        <taxon>Streptomycetaceae</taxon>
        <taxon>Streptomyces</taxon>
    </lineage>
</organism>
<dbReference type="SMART" id="SM00257">
    <property type="entry name" value="LysM"/>
    <property type="match status" value="1"/>
</dbReference>
<sequence length="348" mass="34873">MPGRGRHRRPRNSRMSRISLMLTAGGAGVALPLVAAGTASAAPAPAAAQATAVTVPETAAGAHVAALLQQAAAAQQSADDRAGHHTVKTGDTLFKIAKAHDVDGGWLALYDVNQKVIGDNPNLIHPGQKLSLKTGSASGSGSAASGKAERTSDGGDSGDGGIVIELTEVPAAEAPAEQPAPPAEQPAPEQPAPEQPAAEAPAAEEPTAEQSAAASGYTAPVDAPITTAYRVTGAMWASGYHTGVDFNAGAGTSVKAVSSGTVVSAGWGGSYGNEVIIQHEDGHYSQYAHLSAISVSAGQSVTVGQEIGLVGTTGNSTGPHLHFEIRTGTSYGTDIDPVAYLRTNGVTV</sequence>
<evidence type="ECO:0000313" key="5">
    <source>
        <dbReference type="Proteomes" id="UP000199207"/>
    </source>
</evidence>
<dbReference type="SUPFAM" id="SSF54106">
    <property type="entry name" value="LysM domain"/>
    <property type="match status" value="1"/>
</dbReference>
<keyword evidence="4" id="KW-0378">Hydrolase</keyword>
<dbReference type="InterPro" id="IPR016047">
    <property type="entry name" value="M23ase_b-sheet_dom"/>
</dbReference>
<feature type="signal peptide" evidence="2">
    <location>
        <begin position="1"/>
        <end position="41"/>
    </location>
</feature>
<dbReference type="Pfam" id="PF01551">
    <property type="entry name" value="Peptidase_M23"/>
    <property type="match status" value="1"/>
</dbReference>
<dbReference type="Gene3D" id="2.70.70.10">
    <property type="entry name" value="Glucose Permease (Domain IIA)"/>
    <property type="match status" value="1"/>
</dbReference>
<feature type="compositionally biased region" description="Low complexity" evidence="1">
    <location>
        <begin position="195"/>
        <end position="214"/>
    </location>
</feature>
<dbReference type="STRING" id="910347.SAMN05421773_10249"/>
<accession>A0A1I1GLQ2</accession>
<protein>
    <submittedName>
        <fullName evidence="4">Murein DD-endopeptidase MepM and murein hydrolase activator NlpD, contain LysM domain</fullName>
    </submittedName>
</protein>
<dbReference type="Pfam" id="PF01476">
    <property type="entry name" value="LysM"/>
    <property type="match status" value="1"/>
</dbReference>
<dbReference type="InterPro" id="IPR006311">
    <property type="entry name" value="TAT_signal"/>
</dbReference>
<dbReference type="AlphaFoldDB" id="A0A1I1GLQ2"/>
<evidence type="ECO:0000256" key="2">
    <source>
        <dbReference type="SAM" id="SignalP"/>
    </source>
</evidence>
<dbReference type="GO" id="GO:0004222">
    <property type="term" value="F:metalloendopeptidase activity"/>
    <property type="evidence" value="ECO:0007669"/>
    <property type="project" value="TreeGrafter"/>
</dbReference>
<name>A0A1I1GLQ2_9ACTN</name>
<dbReference type="FunFam" id="2.70.70.10:FF:000013">
    <property type="entry name" value="Peptidase family M23"/>
    <property type="match status" value="1"/>
</dbReference>
<evidence type="ECO:0000256" key="1">
    <source>
        <dbReference type="SAM" id="MobiDB-lite"/>
    </source>
</evidence>
<dbReference type="InterPro" id="IPR050570">
    <property type="entry name" value="Cell_wall_metabolism_enzyme"/>
</dbReference>
<gene>
    <name evidence="4" type="ORF">SAMN05421773_10249</name>
</gene>
<feature type="compositionally biased region" description="Low complexity" evidence="1">
    <location>
        <begin position="135"/>
        <end position="146"/>
    </location>
</feature>
<dbReference type="SUPFAM" id="SSF51261">
    <property type="entry name" value="Duplicated hybrid motif"/>
    <property type="match status" value="1"/>
</dbReference>
<dbReference type="PROSITE" id="PS51782">
    <property type="entry name" value="LYSM"/>
    <property type="match status" value="1"/>
</dbReference>
<feature type="region of interest" description="Disordered" evidence="1">
    <location>
        <begin position="128"/>
        <end position="216"/>
    </location>
</feature>
<dbReference type="Proteomes" id="UP000199207">
    <property type="component" value="Unassembled WGS sequence"/>
</dbReference>
<dbReference type="CDD" id="cd00118">
    <property type="entry name" value="LysM"/>
    <property type="match status" value="1"/>
</dbReference>
<evidence type="ECO:0000259" key="3">
    <source>
        <dbReference type="PROSITE" id="PS51782"/>
    </source>
</evidence>
<dbReference type="InterPro" id="IPR018392">
    <property type="entry name" value="LysM"/>
</dbReference>
<dbReference type="RefSeq" id="WP_093837397.1">
    <property type="nucleotide sequence ID" value="NZ_FOLM01000002.1"/>
</dbReference>
<dbReference type="InterPro" id="IPR036779">
    <property type="entry name" value="LysM_dom_sf"/>
</dbReference>
<dbReference type="PROSITE" id="PS51318">
    <property type="entry name" value="TAT"/>
    <property type="match status" value="1"/>
</dbReference>
<keyword evidence="5" id="KW-1185">Reference proteome</keyword>
<dbReference type="PANTHER" id="PTHR21666">
    <property type="entry name" value="PEPTIDASE-RELATED"/>
    <property type="match status" value="1"/>
</dbReference>
<dbReference type="Gene3D" id="3.10.350.10">
    <property type="entry name" value="LysM domain"/>
    <property type="match status" value="1"/>
</dbReference>
<dbReference type="OrthoDB" id="5244067at2"/>
<reference evidence="4 5" key="1">
    <citation type="submission" date="2016-10" db="EMBL/GenBank/DDBJ databases">
        <authorList>
            <person name="de Groot N.N."/>
        </authorList>
    </citation>
    <scope>NUCLEOTIDE SEQUENCE [LARGE SCALE GENOMIC DNA]</scope>
    <source>
        <strain evidence="4 5">CGMCC 4.5739</strain>
    </source>
</reference>
<dbReference type="EMBL" id="FOLM01000002">
    <property type="protein sequence ID" value="SFC12534.1"/>
    <property type="molecule type" value="Genomic_DNA"/>
</dbReference>
<feature type="chain" id="PRO_5011663885" evidence="2">
    <location>
        <begin position="42"/>
        <end position="348"/>
    </location>
</feature>
<proteinExistence type="predicted"/>
<dbReference type="CDD" id="cd12797">
    <property type="entry name" value="M23_peptidase"/>
    <property type="match status" value="1"/>
</dbReference>
<evidence type="ECO:0000313" key="4">
    <source>
        <dbReference type="EMBL" id="SFC12534.1"/>
    </source>
</evidence>
<keyword evidence="2" id="KW-0732">Signal</keyword>